<sequence>MAGNVVTGDDPIEHELDSTQPESQVPSGCETNLQADFALANAWQVWILDESELMGNDWNVKKHGPVAQSGRQFWSNYSQVYVLFEDIKLKNLMIFQDQIEPKWEDAANIGGGRWYFDAPYNSRSEANRRECLLRPNYWTGCLETVLSGCLGVPGSLVVGLILNFKACKYRVSLWIRSCSDFNQVIQLGASLRSALNLRCQLKFELHSPATSTNSNSVLELN</sequence>
<evidence type="ECO:0000313" key="3">
    <source>
        <dbReference type="EMBL" id="KAJ6220812.1"/>
    </source>
</evidence>
<evidence type="ECO:0000313" key="4">
    <source>
        <dbReference type="Proteomes" id="UP001142055"/>
    </source>
</evidence>
<protein>
    <submittedName>
        <fullName evidence="3">Uncharacterized protein</fullName>
    </submittedName>
</protein>
<dbReference type="GO" id="GO:0000340">
    <property type="term" value="F:RNA 7-methylguanosine cap binding"/>
    <property type="evidence" value="ECO:0007669"/>
    <property type="project" value="TreeGrafter"/>
</dbReference>
<reference evidence="3" key="1">
    <citation type="submission" date="2022-12" db="EMBL/GenBank/DDBJ databases">
        <title>Genome assemblies of Blomia tropicalis.</title>
        <authorList>
            <person name="Cui Y."/>
        </authorList>
    </citation>
    <scope>NUCLEOTIDE SEQUENCE</scope>
    <source>
        <tissue evidence="3">Adult mites</tissue>
    </source>
</reference>
<keyword evidence="1" id="KW-0648">Protein biosynthesis</keyword>
<keyword evidence="1" id="KW-0694">RNA-binding</keyword>
<dbReference type="Pfam" id="PF01652">
    <property type="entry name" value="IF4E"/>
    <property type="match status" value="1"/>
</dbReference>
<feature type="region of interest" description="Disordered" evidence="2">
    <location>
        <begin position="1"/>
        <end position="28"/>
    </location>
</feature>
<evidence type="ECO:0000256" key="1">
    <source>
        <dbReference type="RuleBase" id="RU004374"/>
    </source>
</evidence>
<evidence type="ECO:0000256" key="2">
    <source>
        <dbReference type="SAM" id="MobiDB-lite"/>
    </source>
</evidence>
<keyword evidence="4" id="KW-1185">Reference proteome</keyword>
<gene>
    <name evidence="3" type="ORF">RDWZM_006624</name>
</gene>
<comment type="caution">
    <text evidence="3">The sequence shown here is derived from an EMBL/GenBank/DDBJ whole genome shotgun (WGS) entry which is preliminary data.</text>
</comment>
<dbReference type="EMBL" id="JAPWDV010000002">
    <property type="protein sequence ID" value="KAJ6220812.1"/>
    <property type="molecule type" value="Genomic_DNA"/>
</dbReference>
<dbReference type="Proteomes" id="UP001142055">
    <property type="component" value="Chromosome 2"/>
</dbReference>
<dbReference type="GO" id="GO:0003743">
    <property type="term" value="F:translation initiation factor activity"/>
    <property type="evidence" value="ECO:0007669"/>
    <property type="project" value="UniProtKB-KW"/>
</dbReference>
<feature type="compositionally biased region" description="Polar residues" evidence="2">
    <location>
        <begin position="18"/>
        <end position="28"/>
    </location>
</feature>
<dbReference type="InterPro" id="IPR001040">
    <property type="entry name" value="TIF_eIF_4E"/>
</dbReference>
<name>A0A9Q0MA69_BLOTA</name>
<keyword evidence="1" id="KW-0396">Initiation factor</keyword>
<proteinExistence type="inferred from homology"/>
<comment type="similarity">
    <text evidence="1">Belongs to the eukaryotic initiation factor 4E family.</text>
</comment>
<dbReference type="GO" id="GO:0016281">
    <property type="term" value="C:eukaryotic translation initiation factor 4F complex"/>
    <property type="evidence" value="ECO:0007669"/>
    <property type="project" value="TreeGrafter"/>
</dbReference>
<accession>A0A9Q0MA69</accession>
<dbReference type="InterPro" id="IPR023398">
    <property type="entry name" value="TIF_eIF4e-like"/>
</dbReference>
<dbReference type="Gene3D" id="3.30.760.10">
    <property type="entry name" value="RNA Cap, Translation Initiation Factor Eif4e"/>
    <property type="match status" value="1"/>
</dbReference>
<dbReference type="PANTHER" id="PTHR11960">
    <property type="entry name" value="EUKARYOTIC TRANSLATION INITIATION FACTOR 4E RELATED"/>
    <property type="match status" value="1"/>
</dbReference>
<dbReference type="AlphaFoldDB" id="A0A9Q0MA69"/>
<dbReference type="SUPFAM" id="SSF55418">
    <property type="entry name" value="eIF4e-like"/>
    <property type="match status" value="1"/>
</dbReference>
<organism evidence="3 4">
    <name type="scientific">Blomia tropicalis</name>
    <name type="common">Mite</name>
    <dbReference type="NCBI Taxonomy" id="40697"/>
    <lineage>
        <taxon>Eukaryota</taxon>
        <taxon>Metazoa</taxon>
        <taxon>Ecdysozoa</taxon>
        <taxon>Arthropoda</taxon>
        <taxon>Chelicerata</taxon>
        <taxon>Arachnida</taxon>
        <taxon>Acari</taxon>
        <taxon>Acariformes</taxon>
        <taxon>Sarcoptiformes</taxon>
        <taxon>Astigmata</taxon>
        <taxon>Glycyphagoidea</taxon>
        <taxon>Echimyopodidae</taxon>
        <taxon>Blomia</taxon>
    </lineage>
</organism>